<evidence type="ECO:0000256" key="3">
    <source>
        <dbReference type="ARBA" id="ARBA00022448"/>
    </source>
</evidence>
<feature type="transmembrane region" description="Helical" evidence="8">
    <location>
        <begin position="120"/>
        <end position="140"/>
    </location>
</feature>
<comment type="caution">
    <text evidence="9">The sequence shown here is derived from an EMBL/GenBank/DDBJ whole genome shotgun (WGS) entry which is preliminary data.</text>
</comment>
<dbReference type="GO" id="GO:0033214">
    <property type="term" value="P:siderophore-iron import into cell"/>
    <property type="evidence" value="ECO:0007669"/>
    <property type="project" value="TreeGrafter"/>
</dbReference>
<feature type="transmembrane region" description="Helical" evidence="8">
    <location>
        <begin position="311"/>
        <end position="331"/>
    </location>
</feature>
<sequence>MMSILRNRNLTVLVALVILLGLLMMTNIQAGAVGISWQEVWASFTGAGDPDLTYIILNYRLPRIVLAMLVGCGLAVSGLVSQSILRNPLAAPDTLGISAGAALGAVSTVLLLPVEMQSAWLTSLAAFVGGGAGALLVYVFSYRNGVDPVRLALVGVAVSACGSTLVQLLITQSSANTNTVLLWLNGSLWGRNWDQVLQLVPIIVLVVPVVWMLGKVMDLFGLGEQSVKGLGLRVEKMRAVLLLLAVLLASGSVAVVGMIGFVGLVSPHIARRLVSGGHRYYVPVAGLVGAIMMLLGDYIGRVLAPPLEFPVGLVTSVIGAPYFLFLLWRQYRTKSRPDKNS</sequence>
<keyword evidence="3" id="KW-0813">Transport</keyword>
<feature type="transmembrane region" description="Helical" evidence="8">
    <location>
        <begin position="152"/>
        <end position="175"/>
    </location>
</feature>
<organism evidence="9 10">
    <name type="scientific">Paenibacillus amylolyticus</name>
    <dbReference type="NCBI Taxonomy" id="1451"/>
    <lineage>
        <taxon>Bacteria</taxon>
        <taxon>Bacillati</taxon>
        <taxon>Bacillota</taxon>
        <taxon>Bacilli</taxon>
        <taxon>Bacillales</taxon>
        <taxon>Paenibacillaceae</taxon>
        <taxon>Paenibacillus</taxon>
    </lineage>
</organism>
<dbReference type="InterPro" id="IPR037294">
    <property type="entry name" value="ABC_BtuC-like"/>
</dbReference>
<evidence type="ECO:0000256" key="6">
    <source>
        <dbReference type="ARBA" id="ARBA00022989"/>
    </source>
</evidence>
<feature type="transmembrane region" description="Helical" evidence="8">
    <location>
        <begin position="240"/>
        <end position="265"/>
    </location>
</feature>
<protein>
    <submittedName>
        <fullName evidence="9">Iron-dicitrate transporter subunit FecD</fullName>
    </submittedName>
</protein>
<dbReference type="GO" id="GO:0022857">
    <property type="term" value="F:transmembrane transporter activity"/>
    <property type="evidence" value="ECO:0007669"/>
    <property type="project" value="InterPro"/>
</dbReference>
<evidence type="ECO:0000313" key="10">
    <source>
        <dbReference type="Proteomes" id="UP000187134"/>
    </source>
</evidence>
<evidence type="ECO:0000256" key="5">
    <source>
        <dbReference type="ARBA" id="ARBA00022692"/>
    </source>
</evidence>
<dbReference type="Pfam" id="PF01032">
    <property type="entry name" value="FecCD"/>
    <property type="match status" value="1"/>
</dbReference>
<feature type="transmembrane region" description="Helical" evidence="8">
    <location>
        <begin position="280"/>
        <end position="299"/>
    </location>
</feature>
<keyword evidence="4" id="KW-1003">Cell membrane</keyword>
<dbReference type="GO" id="GO:0005886">
    <property type="term" value="C:plasma membrane"/>
    <property type="evidence" value="ECO:0007669"/>
    <property type="project" value="UniProtKB-SubCell"/>
</dbReference>
<dbReference type="InterPro" id="IPR000522">
    <property type="entry name" value="ABC_transptr_permease_BtuC"/>
</dbReference>
<keyword evidence="5 8" id="KW-0812">Transmembrane</keyword>
<comment type="subcellular location">
    <subcellularLocation>
        <location evidence="1">Cell membrane</location>
        <topology evidence="1">Multi-pass membrane protein</topology>
    </subcellularLocation>
</comment>
<dbReference type="Gene3D" id="1.10.3470.10">
    <property type="entry name" value="ABC transporter involved in vitamin B12 uptake, BtuC"/>
    <property type="match status" value="1"/>
</dbReference>
<dbReference type="AlphaFoldDB" id="A0A1R1BX45"/>
<evidence type="ECO:0000256" key="4">
    <source>
        <dbReference type="ARBA" id="ARBA00022475"/>
    </source>
</evidence>
<feature type="transmembrane region" description="Helical" evidence="8">
    <location>
        <begin position="195"/>
        <end position="214"/>
    </location>
</feature>
<dbReference type="FunFam" id="1.10.3470.10:FF:000001">
    <property type="entry name" value="Vitamin B12 ABC transporter permease BtuC"/>
    <property type="match status" value="1"/>
</dbReference>
<evidence type="ECO:0000256" key="7">
    <source>
        <dbReference type="ARBA" id="ARBA00023136"/>
    </source>
</evidence>
<dbReference type="PANTHER" id="PTHR30472">
    <property type="entry name" value="FERRIC ENTEROBACTIN TRANSPORT SYSTEM PERMEASE PROTEIN"/>
    <property type="match status" value="1"/>
</dbReference>
<feature type="transmembrane region" description="Helical" evidence="8">
    <location>
        <begin position="64"/>
        <end position="85"/>
    </location>
</feature>
<dbReference type="CDD" id="cd06550">
    <property type="entry name" value="TM_ABC_iron-siderophores_like"/>
    <property type="match status" value="1"/>
</dbReference>
<name>A0A1R1BX45_PAEAM</name>
<comment type="similarity">
    <text evidence="2">Belongs to the binding-protein-dependent transport system permease family. FecCD subfamily.</text>
</comment>
<keyword evidence="7 8" id="KW-0472">Membrane</keyword>
<dbReference type="SUPFAM" id="SSF81345">
    <property type="entry name" value="ABC transporter involved in vitamin B12 uptake, BtuC"/>
    <property type="match status" value="1"/>
</dbReference>
<dbReference type="PANTHER" id="PTHR30472:SF37">
    <property type="entry name" value="FE(3+) DICITRATE TRANSPORT SYSTEM PERMEASE PROTEIN FECD-RELATED"/>
    <property type="match status" value="1"/>
</dbReference>
<dbReference type="EMBL" id="MRTJ01000003">
    <property type="protein sequence ID" value="OMF14430.1"/>
    <property type="molecule type" value="Genomic_DNA"/>
</dbReference>
<keyword evidence="6 8" id="KW-1133">Transmembrane helix</keyword>
<evidence type="ECO:0000256" key="2">
    <source>
        <dbReference type="ARBA" id="ARBA00007935"/>
    </source>
</evidence>
<gene>
    <name evidence="9" type="primary">fecD</name>
    <name evidence="9" type="ORF">BK131_13290</name>
</gene>
<dbReference type="Proteomes" id="UP000187134">
    <property type="component" value="Unassembled WGS sequence"/>
</dbReference>
<proteinExistence type="inferred from homology"/>
<reference evidence="9 10" key="1">
    <citation type="submission" date="2016-11" db="EMBL/GenBank/DDBJ databases">
        <title>Paenibacillus species isolates.</title>
        <authorList>
            <person name="Beno S.M."/>
        </authorList>
    </citation>
    <scope>NUCLEOTIDE SEQUENCE [LARGE SCALE GENOMIC DNA]</scope>
    <source>
        <strain evidence="9 10">FSL H8-0246</strain>
    </source>
</reference>
<evidence type="ECO:0000256" key="1">
    <source>
        <dbReference type="ARBA" id="ARBA00004651"/>
    </source>
</evidence>
<evidence type="ECO:0000256" key="8">
    <source>
        <dbReference type="SAM" id="Phobius"/>
    </source>
</evidence>
<feature type="transmembrane region" description="Helical" evidence="8">
    <location>
        <begin position="97"/>
        <end position="114"/>
    </location>
</feature>
<accession>A0A1R1BX45</accession>
<evidence type="ECO:0000313" key="9">
    <source>
        <dbReference type="EMBL" id="OMF14430.1"/>
    </source>
</evidence>